<protein>
    <recommendedName>
        <fullName evidence="2">RRM domain-containing protein</fullName>
    </recommendedName>
</protein>
<evidence type="ECO:0000256" key="1">
    <source>
        <dbReference type="PROSITE-ProRule" id="PRU00176"/>
    </source>
</evidence>
<feature type="domain" description="RRM" evidence="2">
    <location>
        <begin position="7"/>
        <end position="86"/>
    </location>
</feature>
<evidence type="ECO:0000313" key="4">
    <source>
        <dbReference type="Proteomes" id="UP000001593"/>
    </source>
</evidence>
<dbReference type="InParanoid" id="A7RU92"/>
<evidence type="ECO:0000259" key="2">
    <source>
        <dbReference type="PROSITE" id="PS50102"/>
    </source>
</evidence>
<gene>
    <name evidence="3" type="ORF">NEMVEDRAFT_v1g240737</name>
</gene>
<keyword evidence="4" id="KW-1185">Reference proteome</keyword>
<sequence>MSNLEEEKVLIKNLPPNSTKDEVIKVFEAVGHIVDVFLPVHKKKTSIHVIGFITFRDKETADKAIEQFSGFQFTNSHGLTSTLALGKAFKRRLLITTKASEVKEADKASPYNQGTVTASLSTALVDKNKKYIKDQEDHILDEKEKRLLEEKGWLPEKIKNLSKEIEILQLQVKLKELQAEQASIK</sequence>
<evidence type="ECO:0000313" key="3">
    <source>
        <dbReference type="EMBL" id="EDO45041.1"/>
    </source>
</evidence>
<dbReference type="InterPro" id="IPR035979">
    <property type="entry name" value="RBD_domain_sf"/>
</dbReference>
<dbReference type="CDD" id="cd00590">
    <property type="entry name" value="RRM_SF"/>
    <property type="match status" value="1"/>
</dbReference>
<dbReference type="InterPro" id="IPR012677">
    <property type="entry name" value="Nucleotide-bd_a/b_plait_sf"/>
</dbReference>
<dbReference type="SUPFAM" id="SSF54928">
    <property type="entry name" value="RNA-binding domain, RBD"/>
    <property type="match status" value="1"/>
</dbReference>
<dbReference type="PROSITE" id="PS50102">
    <property type="entry name" value="RRM"/>
    <property type="match status" value="1"/>
</dbReference>
<dbReference type="Proteomes" id="UP000001593">
    <property type="component" value="Unassembled WGS sequence"/>
</dbReference>
<dbReference type="AlphaFoldDB" id="A7RU92"/>
<dbReference type="InterPro" id="IPR000504">
    <property type="entry name" value="RRM_dom"/>
</dbReference>
<keyword evidence="1" id="KW-0694">RNA-binding</keyword>
<reference evidence="3 4" key="1">
    <citation type="journal article" date="2007" name="Science">
        <title>Sea anemone genome reveals ancestral eumetazoan gene repertoire and genomic organization.</title>
        <authorList>
            <person name="Putnam N.H."/>
            <person name="Srivastava M."/>
            <person name="Hellsten U."/>
            <person name="Dirks B."/>
            <person name="Chapman J."/>
            <person name="Salamov A."/>
            <person name="Terry A."/>
            <person name="Shapiro H."/>
            <person name="Lindquist E."/>
            <person name="Kapitonov V.V."/>
            <person name="Jurka J."/>
            <person name="Genikhovich G."/>
            <person name="Grigoriev I.V."/>
            <person name="Lucas S.M."/>
            <person name="Steele R.E."/>
            <person name="Finnerty J.R."/>
            <person name="Technau U."/>
            <person name="Martindale M.Q."/>
            <person name="Rokhsar D.S."/>
        </authorList>
    </citation>
    <scope>NUCLEOTIDE SEQUENCE [LARGE SCALE GENOMIC DNA]</scope>
    <source>
        <strain evidence="4">CH2 X CH6</strain>
    </source>
</reference>
<dbReference type="SMART" id="SM00360">
    <property type="entry name" value="RRM"/>
    <property type="match status" value="1"/>
</dbReference>
<dbReference type="EMBL" id="DS469539">
    <property type="protein sequence ID" value="EDO45041.1"/>
    <property type="molecule type" value="Genomic_DNA"/>
</dbReference>
<dbReference type="OMA" id="PEWMKER"/>
<organism evidence="3 4">
    <name type="scientific">Nematostella vectensis</name>
    <name type="common">Starlet sea anemone</name>
    <dbReference type="NCBI Taxonomy" id="45351"/>
    <lineage>
        <taxon>Eukaryota</taxon>
        <taxon>Metazoa</taxon>
        <taxon>Cnidaria</taxon>
        <taxon>Anthozoa</taxon>
        <taxon>Hexacorallia</taxon>
        <taxon>Actiniaria</taxon>
        <taxon>Edwardsiidae</taxon>
        <taxon>Nematostella</taxon>
    </lineage>
</organism>
<dbReference type="Gene3D" id="3.30.70.330">
    <property type="match status" value="1"/>
</dbReference>
<dbReference type="GO" id="GO:0003723">
    <property type="term" value="F:RNA binding"/>
    <property type="evidence" value="ECO:0007669"/>
    <property type="project" value="UniProtKB-UniRule"/>
</dbReference>
<dbReference type="PhylomeDB" id="A7RU92"/>
<dbReference type="KEGG" id="nve:5517065"/>
<dbReference type="HOGENOM" id="CLU_1462983_0_0_1"/>
<name>A7RU92_NEMVE</name>
<proteinExistence type="predicted"/>
<dbReference type="Pfam" id="PF00076">
    <property type="entry name" value="RRM_1"/>
    <property type="match status" value="1"/>
</dbReference>
<dbReference type="OrthoDB" id="3945418at2759"/>
<accession>A7RU92</accession>